<dbReference type="InterPro" id="IPR036179">
    <property type="entry name" value="Ig-like_dom_sf"/>
</dbReference>
<feature type="domain" description="Ig-like" evidence="4">
    <location>
        <begin position="129"/>
        <end position="226"/>
    </location>
</feature>
<dbReference type="PROSITE" id="PS50835">
    <property type="entry name" value="IG_LIKE"/>
    <property type="match status" value="2"/>
</dbReference>
<name>A0A8C9UZ94_SCLFO</name>
<dbReference type="SMART" id="SM00409">
    <property type="entry name" value="IG"/>
    <property type="match status" value="2"/>
</dbReference>
<dbReference type="PANTHER" id="PTHR23267">
    <property type="entry name" value="IMMUNOGLOBULIN LIGHT CHAIN"/>
    <property type="match status" value="1"/>
</dbReference>
<feature type="chain" id="PRO_5034266940" description="Ig-like domain-containing protein" evidence="3">
    <location>
        <begin position="26"/>
        <end position="231"/>
    </location>
</feature>
<evidence type="ECO:0000256" key="3">
    <source>
        <dbReference type="SAM" id="SignalP"/>
    </source>
</evidence>
<dbReference type="InterPro" id="IPR013106">
    <property type="entry name" value="Ig_V-set"/>
</dbReference>
<dbReference type="Ensembl" id="ENSSFOT00015005830.2">
    <property type="protein sequence ID" value="ENSSFOP00015005735.2"/>
    <property type="gene ID" value="ENSSFOG00015003524.2"/>
</dbReference>
<keyword evidence="3" id="KW-0732">Signal</keyword>
<evidence type="ECO:0000313" key="6">
    <source>
        <dbReference type="Proteomes" id="UP000694397"/>
    </source>
</evidence>
<reference evidence="5 6" key="1">
    <citation type="submission" date="2019-04" db="EMBL/GenBank/DDBJ databases">
        <authorList>
            <consortium name="Wellcome Sanger Institute Data Sharing"/>
        </authorList>
    </citation>
    <scope>NUCLEOTIDE SEQUENCE [LARGE SCALE GENOMIC DNA]</scope>
</reference>
<reference evidence="5" key="3">
    <citation type="submission" date="2025-09" db="UniProtKB">
        <authorList>
            <consortium name="Ensembl"/>
        </authorList>
    </citation>
    <scope>IDENTIFICATION</scope>
</reference>
<keyword evidence="6" id="KW-1185">Reference proteome</keyword>
<dbReference type="Pfam" id="PF07686">
    <property type="entry name" value="V-set"/>
    <property type="match status" value="1"/>
</dbReference>
<dbReference type="SUPFAM" id="SSF48726">
    <property type="entry name" value="Immunoglobulin"/>
    <property type="match status" value="2"/>
</dbReference>
<feature type="signal peptide" evidence="3">
    <location>
        <begin position="1"/>
        <end position="25"/>
    </location>
</feature>
<dbReference type="InterPro" id="IPR003597">
    <property type="entry name" value="Ig_C1-set"/>
</dbReference>
<reference evidence="5" key="2">
    <citation type="submission" date="2025-08" db="UniProtKB">
        <authorList>
            <consortium name="Ensembl"/>
        </authorList>
    </citation>
    <scope>IDENTIFICATION</scope>
</reference>
<dbReference type="InterPro" id="IPR050150">
    <property type="entry name" value="IgV_Light_Chain"/>
</dbReference>
<dbReference type="SMART" id="SM00406">
    <property type="entry name" value="IGv"/>
    <property type="match status" value="1"/>
</dbReference>
<dbReference type="InterPro" id="IPR013783">
    <property type="entry name" value="Ig-like_fold"/>
</dbReference>
<dbReference type="SMART" id="SM00407">
    <property type="entry name" value="IGc1"/>
    <property type="match status" value="1"/>
</dbReference>
<feature type="region of interest" description="Disordered" evidence="2">
    <location>
        <begin position="163"/>
        <end position="190"/>
    </location>
</feature>
<evidence type="ECO:0000256" key="1">
    <source>
        <dbReference type="ARBA" id="ARBA00023157"/>
    </source>
</evidence>
<accession>A0A8C9UZ94</accession>
<feature type="domain" description="Ig-like" evidence="4">
    <location>
        <begin position="5"/>
        <end position="105"/>
    </location>
</feature>
<keyword evidence="1" id="KW-1015">Disulfide bond</keyword>
<dbReference type="Proteomes" id="UP000694397">
    <property type="component" value="Chromosome 1"/>
</dbReference>
<proteinExistence type="predicted"/>
<dbReference type="Gene3D" id="2.60.40.10">
    <property type="entry name" value="Immunoglobulins"/>
    <property type="match status" value="2"/>
</dbReference>
<evidence type="ECO:0000313" key="5">
    <source>
        <dbReference type="Ensembl" id="ENSSFOP00015005735.2"/>
    </source>
</evidence>
<organism evidence="5 6">
    <name type="scientific">Scleropages formosus</name>
    <name type="common">Asian bonytongue</name>
    <name type="synonym">Osteoglossum formosum</name>
    <dbReference type="NCBI Taxonomy" id="113540"/>
    <lineage>
        <taxon>Eukaryota</taxon>
        <taxon>Metazoa</taxon>
        <taxon>Chordata</taxon>
        <taxon>Craniata</taxon>
        <taxon>Vertebrata</taxon>
        <taxon>Euteleostomi</taxon>
        <taxon>Actinopterygii</taxon>
        <taxon>Neopterygii</taxon>
        <taxon>Teleostei</taxon>
        <taxon>Osteoglossocephala</taxon>
        <taxon>Osteoglossomorpha</taxon>
        <taxon>Osteoglossiformes</taxon>
        <taxon>Osteoglossidae</taxon>
        <taxon>Scleropages</taxon>
    </lineage>
</organism>
<dbReference type="Pfam" id="PF07654">
    <property type="entry name" value="C1-set"/>
    <property type="match status" value="1"/>
</dbReference>
<dbReference type="GeneTree" id="ENSGT00940000161517"/>
<evidence type="ECO:0000259" key="4">
    <source>
        <dbReference type="PROSITE" id="PS50835"/>
    </source>
</evidence>
<dbReference type="FunFam" id="2.60.40.10:FF:000283">
    <property type="entry name" value="Immunoglobulin kappa constant"/>
    <property type="match status" value="1"/>
</dbReference>
<dbReference type="InterPro" id="IPR003599">
    <property type="entry name" value="Ig_sub"/>
</dbReference>
<evidence type="ECO:0000256" key="2">
    <source>
        <dbReference type="SAM" id="MobiDB-lite"/>
    </source>
</evidence>
<dbReference type="InterPro" id="IPR007110">
    <property type="entry name" value="Ig-like_dom"/>
</dbReference>
<protein>
    <recommendedName>
        <fullName evidence="4">Ig-like domain-containing protein</fullName>
    </recommendedName>
</protein>
<dbReference type="AlphaFoldDB" id="A0A8C9UZ94"/>
<sequence length="231" mass="24565">YLHFPLRLSILSLITGWGRIALVLTQEESMSVSLGENVKMSCTVSSGSWTISWYQQKPGGAPQFLLADSTRASGLPSRFTYSKSGNNKYLHINGVTAEDTAVYYCGCAGYTTFGGGTKLTILNRSPSPPKLTLLPPSQTELSEGKATLVCLAQGFSPDSITVSWTEGGRPRSGSEVQTSAPEQHPDGTFSSSSLLTVTAAQWRSGVAYSCQLSHLALSAPLTQSVSQATCQ</sequence>